<protein>
    <submittedName>
        <fullName evidence="5">Taurine catabolism dioxygenase TauD, TfdA family</fullName>
    </submittedName>
</protein>
<keyword evidence="2" id="KW-0560">Oxidoreductase</keyword>
<keyword evidence="3" id="KW-0045">Antibiotic biosynthesis</keyword>
<feature type="domain" description="TauD/TfdA-like" evidence="4">
    <location>
        <begin position="63"/>
        <end position="307"/>
    </location>
</feature>
<sequence length="325" mass="37045">MAQQMKNPLKWYSKEIKDGPANSRGLSLHEKKVVTQVLDLLENKDSAWDNSAVKNTLQHELRPLFDEIMHSLIQVRGFITITGFPSANDKYSAEIIKKFLLAFCSHLGSPLIQNKNNDLIFDVKSIEGMTLNTKDSRGPYVKDALPMHTDAGAILGMYCLASADVGGHTILASSRTVHDEIQKIRPDLLEVLYQPVYADRRGNEPAGELPYDLSPVFAMYEDELRCQYHQPFYNDAQKKFPELPRFSSQQIEAMELFDEISLREDIAFETKVKPGSIIFINNEEILHGRTTFDHPENQTVRHLLRIWLNTPIIKHTFPSFLGYPG</sequence>
<dbReference type="Pfam" id="PF02668">
    <property type="entry name" value="TauD"/>
    <property type="match status" value="1"/>
</dbReference>
<dbReference type="InterPro" id="IPR042098">
    <property type="entry name" value="TauD-like_sf"/>
</dbReference>
<evidence type="ECO:0000256" key="1">
    <source>
        <dbReference type="ARBA" id="ARBA00001954"/>
    </source>
</evidence>
<dbReference type="GO" id="GO:0017000">
    <property type="term" value="P:antibiotic biosynthetic process"/>
    <property type="evidence" value="ECO:0007669"/>
    <property type="project" value="UniProtKB-KW"/>
</dbReference>
<dbReference type="EMBL" id="LNXW01000009">
    <property type="protein sequence ID" value="KTC82338.1"/>
    <property type="molecule type" value="Genomic_DNA"/>
</dbReference>
<dbReference type="PATRIC" id="fig|28084.5.peg.649"/>
<dbReference type="RefSeq" id="WP_058387376.1">
    <property type="nucleotide sequence ID" value="NZ_LNXW01000009.1"/>
</dbReference>
<gene>
    <name evidence="5" type="ORF">Lche_0602</name>
</gene>
<evidence type="ECO:0000259" key="4">
    <source>
        <dbReference type="Pfam" id="PF02668"/>
    </source>
</evidence>
<dbReference type="Proteomes" id="UP000054921">
    <property type="component" value="Unassembled WGS sequence"/>
</dbReference>
<accession>A0A0W0SG59</accession>
<dbReference type="InterPro" id="IPR050411">
    <property type="entry name" value="AlphaKG_dependent_hydroxylases"/>
</dbReference>
<evidence type="ECO:0000256" key="3">
    <source>
        <dbReference type="ARBA" id="ARBA00023194"/>
    </source>
</evidence>
<dbReference type="PANTHER" id="PTHR10696:SF56">
    <property type="entry name" value="TAUD_TFDA-LIKE DOMAIN-CONTAINING PROTEIN"/>
    <property type="match status" value="1"/>
</dbReference>
<keyword evidence="5" id="KW-0223">Dioxygenase</keyword>
<evidence type="ECO:0000313" key="6">
    <source>
        <dbReference type="Proteomes" id="UP000054921"/>
    </source>
</evidence>
<proteinExistence type="predicted"/>
<evidence type="ECO:0000313" key="5">
    <source>
        <dbReference type="EMBL" id="KTC82338.1"/>
    </source>
</evidence>
<dbReference type="PANTHER" id="PTHR10696">
    <property type="entry name" value="GAMMA-BUTYROBETAINE HYDROXYLASE-RELATED"/>
    <property type="match status" value="1"/>
</dbReference>
<dbReference type="Gene3D" id="3.60.130.10">
    <property type="entry name" value="Clavaminate synthase-like"/>
    <property type="match status" value="1"/>
</dbReference>
<comment type="cofactor">
    <cofactor evidence="1">
        <name>Fe(2+)</name>
        <dbReference type="ChEBI" id="CHEBI:29033"/>
    </cofactor>
</comment>
<organism evidence="5 6">
    <name type="scientific">Legionella cherrii</name>
    <dbReference type="NCBI Taxonomy" id="28084"/>
    <lineage>
        <taxon>Bacteria</taxon>
        <taxon>Pseudomonadati</taxon>
        <taxon>Pseudomonadota</taxon>
        <taxon>Gammaproteobacteria</taxon>
        <taxon>Legionellales</taxon>
        <taxon>Legionellaceae</taxon>
        <taxon>Legionella</taxon>
    </lineage>
</organism>
<comment type="caution">
    <text evidence="5">The sequence shown here is derived from an EMBL/GenBank/DDBJ whole genome shotgun (WGS) entry which is preliminary data.</text>
</comment>
<dbReference type="InterPro" id="IPR003819">
    <property type="entry name" value="TauD/TfdA-like"/>
</dbReference>
<dbReference type="GO" id="GO:0016706">
    <property type="term" value="F:2-oxoglutarate-dependent dioxygenase activity"/>
    <property type="evidence" value="ECO:0007669"/>
    <property type="project" value="UniProtKB-ARBA"/>
</dbReference>
<dbReference type="SUPFAM" id="SSF51197">
    <property type="entry name" value="Clavaminate synthase-like"/>
    <property type="match status" value="1"/>
</dbReference>
<dbReference type="STRING" id="28084.Lche_0602"/>
<evidence type="ECO:0000256" key="2">
    <source>
        <dbReference type="ARBA" id="ARBA00023002"/>
    </source>
</evidence>
<name>A0A0W0SG59_9GAMM</name>
<reference evidence="5 6" key="1">
    <citation type="submission" date="2015-11" db="EMBL/GenBank/DDBJ databases">
        <title>Genomic analysis of 38 Legionella species identifies large and diverse effector repertoires.</title>
        <authorList>
            <person name="Burstein D."/>
            <person name="Amaro F."/>
            <person name="Zusman T."/>
            <person name="Lifshitz Z."/>
            <person name="Cohen O."/>
            <person name="Gilbert J.A."/>
            <person name="Pupko T."/>
            <person name="Shuman H.A."/>
            <person name="Segal G."/>
        </authorList>
    </citation>
    <scope>NUCLEOTIDE SEQUENCE [LARGE SCALE GENOMIC DNA]</scope>
    <source>
        <strain evidence="5 6">ORW</strain>
    </source>
</reference>
<dbReference type="AlphaFoldDB" id="A0A0W0SG59"/>